<sequence length="165" mass="19852">MNILDKFRLTKNIEIKLDLNSIEFYDRLLLFKNSKTELFGFLTSNGFVPSELTLMSNEFEIYKMPRIFKPWRSVGYIKGKIIETNDKTLIKARIHSWYFWLLILVIFMTVLYSIVLLTMTEQSIIAKALWFLLFQILNVLYFFLLRSHVEQLDKEFRMFLSKIVR</sequence>
<dbReference type="Proteomes" id="UP000267268">
    <property type="component" value="Chromosome 1"/>
</dbReference>
<keyword evidence="1" id="KW-0812">Transmembrane</keyword>
<dbReference type="AlphaFoldDB" id="A0A3Q9FSP6"/>
<evidence type="ECO:0000313" key="3">
    <source>
        <dbReference type="Proteomes" id="UP000267268"/>
    </source>
</evidence>
<accession>A0A3Q9FSP6</accession>
<dbReference type="KEGG" id="fll:EI427_16730"/>
<feature type="transmembrane region" description="Helical" evidence="1">
    <location>
        <begin position="124"/>
        <end position="144"/>
    </location>
</feature>
<feature type="transmembrane region" description="Helical" evidence="1">
    <location>
        <begin position="97"/>
        <end position="118"/>
    </location>
</feature>
<reference evidence="2 3" key="1">
    <citation type="submission" date="2018-12" db="EMBL/GenBank/DDBJ databases">
        <title>Flammeovirga pectinis sp. nov., isolated from the gut of the Korean scallop, Patinopecten yessoensis.</title>
        <authorList>
            <person name="Bae J.-W."/>
            <person name="Jeong Y.-S."/>
            <person name="Kang W."/>
        </authorList>
    </citation>
    <scope>NUCLEOTIDE SEQUENCE [LARGE SCALE GENOMIC DNA]</scope>
    <source>
        <strain evidence="2 3">L12M1</strain>
    </source>
</reference>
<gene>
    <name evidence="2" type="ORF">EI427_16730</name>
</gene>
<organism evidence="2 3">
    <name type="scientific">Flammeovirga pectinis</name>
    <dbReference type="NCBI Taxonomy" id="2494373"/>
    <lineage>
        <taxon>Bacteria</taxon>
        <taxon>Pseudomonadati</taxon>
        <taxon>Bacteroidota</taxon>
        <taxon>Cytophagia</taxon>
        <taxon>Cytophagales</taxon>
        <taxon>Flammeovirgaceae</taxon>
        <taxon>Flammeovirga</taxon>
    </lineage>
</organism>
<keyword evidence="1" id="KW-0472">Membrane</keyword>
<protein>
    <submittedName>
        <fullName evidence="2">Uncharacterized protein</fullName>
    </submittedName>
</protein>
<evidence type="ECO:0000256" key="1">
    <source>
        <dbReference type="SAM" id="Phobius"/>
    </source>
</evidence>
<evidence type="ECO:0000313" key="2">
    <source>
        <dbReference type="EMBL" id="AZQ63810.1"/>
    </source>
</evidence>
<proteinExistence type="predicted"/>
<dbReference type="EMBL" id="CP034562">
    <property type="protein sequence ID" value="AZQ63810.1"/>
    <property type="molecule type" value="Genomic_DNA"/>
</dbReference>
<dbReference type="OrthoDB" id="853300at2"/>
<keyword evidence="3" id="KW-1185">Reference proteome</keyword>
<dbReference type="RefSeq" id="WP_126616880.1">
    <property type="nucleotide sequence ID" value="NZ_CP034562.1"/>
</dbReference>
<keyword evidence="1" id="KW-1133">Transmembrane helix</keyword>
<name>A0A3Q9FSP6_9BACT</name>